<accession>A0AAV4QHT3</accession>
<dbReference type="Proteomes" id="UP001054837">
    <property type="component" value="Unassembled WGS sequence"/>
</dbReference>
<gene>
    <name evidence="1" type="ORF">CDAR_544551</name>
</gene>
<name>A0AAV4QHT3_9ARAC</name>
<evidence type="ECO:0000313" key="2">
    <source>
        <dbReference type="Proteomes" id="UP001054837"/>
    </source>
</evidence>
<reference evidence="1 2" key="1">
    <citation type="submission" date="2021-06" db="EMBL/GenBank/DDBJ databases">
        <title>Caerostris darwini draft genome.</title>
        <authorList>
            <person name="Kono N."/>
            <person name="Arakawa K."/>
        </authorList>
    </citation>
    <scope>NUCLEOTIDE SEQUENCE [LARGE SCALE GENOMIC DNA]</scope>
</reference>
<keyword evidence="2" id="KW-1185">Reference proteome</keyword>
<evidence type="ECO:0000313" key="1">
    <source>
        <dbReference type="EMBL" id="GIY07797.1"/>
    </source>
</evidence>
<dbReference type="EMBL" id="BPLQ01004400">
    <property type="protein sequence ID" value="GIY07797.1"/>
    <property type="molecule type" value="Genomic_DNA"/>
</dbReference>
<proteinExistence type="predicted"/>
<organism evidence="1 2">
    <name type="scientific">Caerostris darwini</name>
    <dbReference type="NCBI Taxonomy" id="1538125"/>
    <lineage>
        <taxon>Eukaryota</taxon>
        <taxon>Metazoa</taxon>
        <taxon>Ecdysozoa</taxon>
        <taxon>Arthropoda</taxon>
        <taxon>Chelicerata</taxon>
        <taxon>Arachnida</taxon>
        <taxon>Araneae</taxon>
        <taxon>Araneomorphae</taxon>
        <taxon>Entelegynae</taxon>
        <taxon>Araneoidea</taxon>
        <taxon>Araneidae</taxon>
        <taxon>Caerostris</taxon>
    </lineage>
</organism>
<dbReference type="AlphaFoldDB" id="A0AAV4QHT3"/>
<comment type="caution">
    <text evidence="1">The sequence shown here is derived from an EMBL/GenBank/DDBJ whole genome shotgun (WGS) entry which is preliminary data.</text>
</comment>
<sequence length="88" mass="9836">MELIGRGRVIALSDCVAPLGKKRVEYRLNCKKNGRKRGRFNGKLHQTTPSPPWMGRGRKRVILLGCAIQLPVTSSVSLQEVFLSSIYP</sequence>
<protein>
    <submittedName>
        <fullName evidence="1">Uncharacterized protein</fullName>
    </submittedName>
</protein>